<dbReference type="KEGG" id="emp:EZMO1_4443"/>
<sequence>MLKIKLDATNPYKHDNGQQQMEEEYARLKEDWAFFDAIYQDFIARLKSA</sequence>
<dbReference type="RefSeq" id="WP_160174112.1">
    <property type="nucleotide sequence ID" value="NZ_CP013251.1"/>
</dbReference>
<dbReference type="Proteomes" id="UP000071065">
    <property type="component" value="Chromosome"/>
</dbReference>
<dbReference type="STRING" id="570277.EZMO1_4443"/>
<gene>
    <name evidence="1" type="ORF">EZMO1_4443</name>
</gene>
<organism evidence="1 2">
    <name type="scientific">Endozoicomonas montiporae CL-33</name>
    <dbReference type="NCBI Taxonomy" id="570277"/>
    <lineage>
        <taxon>Bacteria</taxon>
        <taxon>Pseudomonadati</taxon>
        <taxon>Pseudomonadota</taxon>
        <taxon>Gammaproteobacteria</taxon>
        <taxon>Oceanospirillales</taxon>
        <taxon>Endozoicomonadaceae</taxon>
        <taxon>Endozoicomonas</taxon>
    </lineage>
</organism>
<dbReference type="EMBL" id="CP013251">
    <property type="protein sequence ID" value="AMO58359.1"/>
    <property type="molecule type" value="Genomic_DNA"/>
</dbReference>
<protein>
    <submittedName>
        <fullName evidence="1">Uncharacterized protein</fullName>
    </submittedName>
</protein>
<proteinExistence type="predicted"/>
<evidence type="ECO:0000313" key="2">
    <source>
        <dbReference type="Proteomes" id="UP000071065"/>
    </source>
</evidence>
<evidence type="ECO:0000313" key="1">
    <source>
        <dbReference type="EMBL" id="AMO58359.1"/>
    </source>
</evidence>
<dbReference type="AlphaFoldDB" id="A0A142BHY3"/>
<accession>A0A142BHY3</accession>
<dbReference type="PATRIC" id="fig|570277.3.peg.4762"/>
<reference evidence="1 2" key="1">
    <citation type="journal article" date="2016" name="Front. Microbiol.">
        <title>Genomic Insight into the Host-Endosymbiont Relationship of Endozoicomonas montiporae CL-33(T) with its Coral Host.</title>
        <authorList>
            <person name="Ding J.-Y."/>
            <person name="Shiu J.-H."/>
            <person name="Chen W.-M."/>
            <person name="Chiang Y.-R."/>
            <person name="Tang S.-L."/>
        </authorList>
    </citation>
    <scope>NUCLEOTIDE SEQUENCE [LARGE SCALE GENOMIC DNA]</scope>
    <source>
        <strain evidence="1 2">CL-33</strain>
    </source>
</reference>
<name>A0A142BHY3_9GAMM</name>